<evidence type="ECO:0000259" key="3">
    <source>
        <dbReference type="PROSITE" id="PS50110"/>
    </source>
</evidence>
<evidence type="ECO:0000313" key="5">
    <source>
        <dbReference type="Proteomes" id="UP001428290"/>
    </source>
</evidence>
<dbReference type="InterPro" id="IPR050595">
    <property type="entry name" value="Bact_response_regulator"/>
</dbReference>
<dbReference type="SMART" id="SM00448">
    <property type="entry name" value="REC"/>
    <property type="match status" value="1"/>
</dbReference>
<dbReference type="Pfam" id="PF00072">
    <property type="entry name" value="Response_reg"/>
    <property type="match status" value="1"/>
</dbReference>
<proteinExistence type="predicted"/>
<organism evidence="4 5">
    <name type="scientific">Herpetosiphon gulosus</name>
    <dbReference type="NCBI Taxonomy" id="1973496"/>
    <lineage>
        <taxon>Bacteria</taxon>
        <taxon>Bacillati</taxon>
        <taxon>Chloroflexota</taxon>
        <taxon>Chloroflexia</taxon>
        <taxon>Herpetosiphonales</taxon>
        <taxon>Herpetosiphonaceae</taxon>
        <taxon>Herpetosiphon</taxon>
    </lineage>
</organism>
<name>A0ABP9WY84_9CHLR</name>
<dbReference type="SUPFAM" id="SSF52172">
    <property type="entry name" value="CheY-like"/>
    <property type="match status" value="1"/>
</dbReference>
<dbReference type="RefSeq" id="WP_345720637.1">
    <property type="nucleotide sequence ID" value="NZ_BAABRU010000002.1"/>
</dbReference>
<evidence type="ECO:0000256" key="1">
    <source>
        <dbReference type="ARBA" id="ARBA00022553"/>
    </source>
</evidence>
<dbReference type="PANTHER" id="PTHR44591">
    <property type="entry name" value="STRESS RESPONSE REGULATOR PROTEIN 1"/>
    <property type="match status" value="1"/>
</dbReference>
<accession>A0ABP9WY84</accession>
<gene>
    <name evidence="4" type="primary">divK_1</name>
    <name evidence="4" type="ORF">Hgul01_00788</name>
</gene>
<dbReference type="InterPro" id="IPR011006">
    <property type="entry name" value="CheY-like_superfamily"/>
</dbReference>
<sequence>MNTPVFLLVEDDPYNRDILREILEDYADCEIVETTNGREALNWIMGQSKLPSLILLDMMMPEMDGFEFLQELAQHPQRQQLRVAGVSARAHSHDRDRALQAGCWRYLTKPFDIREIESTIAAALTN</sequence>
<dbReference type="InterPro" id="IPR001789">
    <property type="entry name" value="Sig_transdc_resp-reg_receiver"/>
</dbReference>
<dbReference type="PANTHER" id="PTHR44591:SF3">
    <property type="entry name" value="RESPONSE REGULATORY DOMAIN-CONTAINING PROTEIN"/>
    <property type="match status" value="1"/>
</dbReference>
<feature type="modified residue" description="4-aspartylphosphate" evidence="2">
    <location>
        <position position="57"/>
    </location>
</feature>
<keyword evidence="1 2" id="KW-0597">Phosphoprotein</keyword>
<dbReference type="Gene3D" id="3.40.50.2300">
    <property type="match status" value="1"/>
</dbReference>
<dbReference type="EMBL" id="BAABRU010000002">
    <property type="protein sequence ID" value="GAA5527006.1"/>
    <property type="molecule type" value="Genomic_DNA"/>
</dbReference>
<evidence type="ECO:0000256" key="2">
    <source>
        <dbReference type="PROSITE-ProRule" id="PRU00169"/>
    </source>
</evidence>
<dbReference type="PROSITE" id="PS50110">
    <property type="entry name" value="RESPONSE_REGULATORY"/>
    <property type="match status" value="1"/>
</dbReference>
<evidence type="ECO:0000313" key="4">
    <source>
        <dbReference type="EMBL" id="GAA5527006.1"/>
    </source>
</evidence>
<dbReference type="Proteomes" id="UP001428290">
    <property type="component" value="Unassembled WGS sequence"/>
</dbReference>
<comment type="caution">
    <text evidence="4">The sequence shown here is derived from an EMBL/GenBank/DDBJ whole genome shotgun (WGS) entry which is preliminary data.</text>
</comment>
<protein>
    <submittedName>
        <fullName evidence="4">Polar-differentiation response regulator DivK</fullName>
    </submittedName>
</protein>
<feature type="domain" description="Response regulatory" evidence="3">
    <location>
        <begin position="5"/>
        <end position="124"/>
    </location>
</feature>
<reference evidence="4 5" key="1">
    <citation type="submission" date="2024-02" db="EMBL/GenBank/DDBJ databases">
        <title>Herpetosiphon gulosus NBRC 112829.</title>
        <authorList>
            <person name="Ichikawa N."/>
            <person name="Katano-Makiyama Y."/>
            <person name="Hidaka K."/>
        </authorList>
    </citation>
    <scope>NUCLEOTIDE SEQUENCE [LARGE SCALE GENOMIC DNA]</scope>
    <source>
        <strain evidence="4 5">NBRC 112829</strain>
    </source>
</reference>
<keyword evidence="5" id="KW-1185">Reference proteome</keyword>